<keyword evidence="5" id="KW-1185">Reference proteome</keyword>
<dbReference type="InterPro" id="IPR003817">
    <property type="entry name" value="PS_Dcarbxylase"/>
</dbReference>
<dbReference type="GO" id="GO:0005739">
    <property type="term" value="C:mitochondrion"/>
    <property type="evidence" value="ECO:0007669"/>
    <property type="project" value="TreeGrafter"/>
</dbReference>
<reference evidence="4" key="1">
    <citation type="submission" date="2023-06" db="EMBL/GenBank/DDBJ databases">
        <authorList>
            <consortium name="Lawrence Berkeley National Laboratory"/>
            <person name="Ahrendt S."/>
            <person name="Sahu N."/>
            <person name="Indic B."/>
            <person name="Wong-Bajracharya J."/>
            <person name="Merenyi Z."/>
            <person name="Ke H.-M."/>
            <person name="Monk M."/>
            <person name="Kocsube S."/>
            <person name="Drula E."/>
            <person name="Lipzen A."/>
            <person name="Balint B."/>
            <person name="Henrissat B."/>
            <person name="Andreopoulos B."/>
            <person name="Martin F.M."/>
            <person name="Harder C.B."/>
            <person name="Rigling D."/>
            <person name="Ford K.L."/>
            <person name="Foster G.D."/>
            <person name="Pangilinan J."/>
            <person name="Papanicolaou A."/>
            <person name="Barry K."/>
            <person name="LaButti K."/>
            <person name="Viragh M."/>
            <person name="Koriabine M."/>
            <person name="Yan M."/>
            <person name="Riley R."/>
            <person name="Champramary S."/>
            <person name="Plett K.L."/>
            <person name="Tsai I.J."/>
            <person name="Slot J."/>
            <person name="Sipos G."/>
            <person name="Plett J."/>
            <person name="Nagy L.G."/>
            <person name="Grigoriev I.V."/>
        </authorList>
    </citation>
    <scope>NUCLEOTIDE SEQUENCE</scope>
    <source>
        <strain evidence="4">CCBAS 213</strain>
    </source>
</reference>
<evidence type="ECO:0000313" key="5">
    <source>
        <dbReference type="Proteomes" id="UP001175211"/>
    </source>
</evidence>
<dbReference type="PANTHER" id="PTHR10067">
    <property type="entry name" value="PHOSPHATIDYLSERINE DECARBOXYLASE"/>
    <property type="match status" value="1"/>
</dbReference>
<sequence length="418" mass="46238">MSVLVATRVGGWLPRDNRVLQSWLAKKIAQVAADPQPFQPVIQEFQNLIETDAEIYMDFHQMFDQVPTKPPYDNDPTGQPQVRDYMTMLSLFNQIITEAPDFEESEYEVGLVGFPINAILDWPMGTPAGLTAFVNDKVNAQFKKMFDVWTAFLTSSASCYVLTTDTTGWFGPAASAAMPNFTQTYVCDPNAQYYGFKSWDDFFTRLFQPGVRPVMFPDDDSIVISACESTVYNTAVNIKALDTFWLKGEPYSLNHMLNNDPLAPQFVGGTVYQAFLSATKYHRWHSPVNGTVVKTVMVAGTYYAESPAMGFPNPDPAAPDLSQAFITAVAARSLIFIQADNPSIGLMCFIAVGMSEVSTCEVTVQEGQVLKKGDEMGMFHFGGSTHCLIFRPETSVTFNPDYPIGTDVLLHAPIATIA</sequence>
<dbReference type="PANTHER" id="PTHR10067:SF9">
    <property type="entry name" value="PHOSPHATIDYLSERINE DECARBOXYLASE FAMILY PROTEIN (AFU_ORTHOLOGUE AFUA_7G01730)"/>
    <property type="match status" value="1"/>
</dbReference>
<dbReference type="AlphaFoldDB" id="A0AA39JMM3"/>
<dbReference type="GO" id="GO:0006646">
    <property type="term" value="P:phosphatidylethanolamine biosynthetic process"/>
    <property type="evidence" value="ECO:0007669"/>
    <property type="project" value="TreeGrafter"/>
</dbReference>
<proteinExistence type="predicted"/>
<organism evidence="4 5">
    <name type="scientific">Armillaria tabescens</name>
    <name type="common">Ringless honey mushroom</name>
    <name type="synonym">Agaricus tabescens</name>
    <dbReference type="NCBI Taxonomy" id="1929756"/>
    <lineage>
        <taxon>Eukaryota</taxon>
        <taxon>Fungi</taxon>
        <taxon>Dikarya</taxon>
        <taxon>Basidiomycota</taxon>
        <taxon>Agaricomycotina</taxon>
        <taxon>Agaricomycetes</taxon>
        <taxon>Agaricomycetidae</taxon>
        <taxon>Agaricales</taxon>
        <taxon>Marasmiineae</taxon>
        <taxon>Physalacriaceae</taxon>
        <taxon>Desarmillaria</taxon>
    </lineage>
</organism>
<dbReference type="GO" id="GO:0004609">
    <property type="term" value="F:phosphatidylserine decarboxylase activity"/>
    <property type="evidence" value="ECO:0007669"/>
    <property type="project" value="InterPro"/>
</dbReference>
<dbReference type="InterPro" id="IPR022237">
    <property type="entry name" value="PsiD-like"/>
</dbReference>
<evidence type="ECO:0000259" key="3">
    <source>
        <dbReference type="Pfam" id="PF12588"/>
    </source>
</evidence>
<dbReference type="EMBL" id="JAUEPS010000050">
    <property type="protein sequence ID" value="KAK0445334.1"/>
    <property type="molecule type" value="Genomic_DNA"/>
</dbReference>
<evidence type="ECO:0000256" key="1">
    <source>
        <dbReference type="ARBA" id="ARBA00022793"/>
    </source>
</evidence>
<dbReference type="Pfam" id="PF02666">
    <property type="entry name" value="PS_Dcarbxylase"/>
    <property type="match status" value="1"/>
</dbReference>
<keyword evidence="2" id="KW-0456">Lyase</keyword>
<evidence type="ECO:0000313" key="4">
    <source>
        <dbReference type="EMBL" id="KAK0445334.1"/>
    </source>
</evidence>
<gene>
    <name evidence="4" type="ORF">EV420DRAFT_1768064</name>
</gene>
<dbReference type="Proteomes" id="UP001175211">
    <property type="component" value="Unassembled WGS sequence"/>
</dbReference>
<dbReference type="Pfam" id="PF12588">
    <property type="entry name" value="PSDC"/>
    <property type="match status" value="1"/>
</dbReference>
<dbReference type="GeneID" id="85364501"/>
<name>A0AA39JMM3_ARMTA</name>
<feature type="domain" description="L-tryptophan decarboxylase PsiD-like" evidence="3">
    <location>
        <begin position="39"/>
        <end position="178"/>
    </location>
</feature>
<dbReference type="RefSeq" id="XP_060325475.1">
    <property type="nucleotide sequence ID" value="XM_060480953.1"/>
</dbReference>
<comment type="caution">
    <text evidence="4">The sequence shown here is derived from an EMBL/GenBank/DDBJ whole genome shotgun (WGS) entry which is preliminary data.</text>
</comment>
<accession>A0AA39JMM3</accession>
<protein>
    <submittedName>
        <fullName evidence="4">Phosphatidylserine decarboxylase-like protein</fullName>
    </submittedName>
</protein>
<evidence type="ECO:0000256" key="2">
    <source>
        <dbReference type="ARBA" id="ARBA00023239"/>
    </source>
</evidence>
<keyword evidence="1" id="KW-0210">Decarboxylase</keyword>